<gene>
    <name evidence="1" type="ORF">AVEN_126634_1</name>
</gene>
<keyword evidence="2" id="KW-1185">Reference proteome</keyword>
<proteinExistence type="predicted"/>
<name>A0A4Y2V3B4_ARAVE</name>
<sequence length="90" mass="10380">MDLAIVSWWSDDDALLSSNIRTTSAADVRPHTHDLMYNCSTYTEDIQWIPSFESGRLRQRSQKFATKPPWPSRITGNHCAMHFILNGLRD</sequence>
<protein>
    <submittedName>
        <fullName evidence="1">Uncharacterized protein</fullName>
    </submittedName>
</protein>
<dbReference type="Proteomes" id="UP000499080">
    <property type="component" value="Unassembled WGS sequence"/>
</dbReference>
<dbReference type="AlphaFoldDB" id="A0A4Y2V3B4"/>
<comment type="caution">
    <text evidence="1">The sequence shown here is derived from an EMBL/GenBank/DDBJ whole genome shotgun (WGS) entry which is preliminary data.</text>
</comment>
<organism evidence="1 2">
    <name type="scientific">Araneus ventricosus</name>
    <name type="common">Orbweaver spider</name>
    <name type="synonym">Epeira ventricosa</name>
    <dbReference type="NCBI Taxonomy" id="182803"/>
    <lineage>
        <taxon>Eukaryota</taxon>
        <taxon>Metazoa</taxon>
        <taxon>Ecdysozoa</taxon>
        <taxon>Arthropoda</taxon>
        <taxon>Chelicerata</taxon>
        <taxon>Arachnida</taxon>
        <taxon>Araneae</taxon>
        <taxon>Araneomorphae</taxon>
        <taxon>Entelegynae</taxon>
        <taxon>Araneoidea</taxon>
        <taxon>Araneidae</taxon>
        <taxon>Araneus</taxon>
    </lineage>
</organism>
<reference evidence="1 2" key="1">
    <citation type="journal article" date="2019" name="Sci. Rep.">
        <title>Orb-weaving spider Araneus ventricosus genome elucidates the spidroin gene catalogue.</title>
        <authorList>
            <person name="Kono N."/>
            <person name="Nakamura H."/>
            <person name="Ohtoshi R."/>
            <person name="Moran D.A.P."/>
            <person name="Shinohara A."/>
            <person name="Yoshida Y."/>
            <person name="Fujiwara M."/>
            <person name="Mori M."/>
            <person name="Tomita M."/>
            <person name="Arakawa K."/>
        </authorList>
    </citation>
    <scope>NUCLEOTIDE SEQUENCE [LARGE SCALE GENOMIC DNA]</scope>
</reference>
<evidence type="ECO:0000313" key="1">
    <source>
        <dbReference type="EMBL" id="GBO18227.1"/>
    </source>
</evidence>
<evidence type="ECO:0000313" key="2">
    <source>
        <dbReference type="Proteomes" id="UP000499080"/>
    </source>
</evidence>
<dbReference type="EMBL" id="BGPR01041874">
    <property type="protein sequence ID" value="GBO18227.1"/>
    <property type="molecule type" value="Genomic_DNA"/>
</dbReference>
<accession>A0A4Y2V3B4</accession>